<dbReference type="EMBL" id="BOPF01000007">
    <property type="protein sequence ID" value="GIJ45316.1"/>
    <property type="molecule type" value="Genomic_DNA"/>
</dbReference>
<dbReference type="AlphaFoldDB" id="A0A8J3YHQ6"/>
<reference evidence="1" key="1">
    <citation type="submission" date="2021-01" db="EMBL/GenBank/DDBJ databases">
        <title>Whole genome shotgun sequence of Virgisporangium aliadipatigenens NBRC 105644.</title>
        <authorList>
            <person name="Komaki H."/>
            <person name="Tamura T."/>
        </authorList>
    </citation>
    <scope>NUCLEOTIDE SEQUENCE</scope>
    <source>
        <strain evidence="1">NBRC 105644</strain>
    </source>
</reference>
<name>A0A8J3YHQ6_9ACTN</name>
<organism evidence="1 2">
    <name type="scientific">Virgisporangium aliadipatigenens</name>
    <dbReference type="NCBI Taxonomy" id="741659"/>
    <lineage>
        <taxon>Bacteria</taxon>
        <taxon>Bacillati</taxon>
        <taxon>Actinomycetota</taxon>
        <taxon>Actinomycetes</taxon>
        <taxon>Micromonosporales</taxon>
        <taxon>Micromonosporaceae</taxon>
        <taxon>Virgisporangium</taxon>
    </lineage>
</organism>
<evidence type="ECO:0000313" key="1">
    <source>
        <dbReference type="EMBL" id="GIJ45316.1"/>
    </source>
</evidence>
<sequence>MLTRPAPRTIRVKPWMITVLLACVLLGGPAIVVATQLVPDLIGKDRPGQRIEPYVGTWLVHGSSLEIRADLTGETVWNAGPCRTGDPSSPMCTGRDRLRFEVTSTHAIGTVVSVAYTDERGAPVPEFDAGPDGPKPGNRFRLTVVAPDVLEQVWDPAPAYPGNPYRCGPNASPEWRVRCNA</sequence>
<dbReference type="Proteomes" id="UP000619260">
    <property type="component" value="Unassembled WGS sequence"/>
</dbReference>
<dbReference type="RefSeq" id="WP_203898878.1">
    <property type="nucleotide sequence ID" value="NZ_BOPF01000007.1"/>
</dbReference>
<evidence type="ECO:0000313" key="2">
    <source>
        <dbReference type="Proteomes" id="UP000619260"/>
    </source>
</evidence>
<protein>
    <submittedName>
        <fullName evidence="1">Uncharacterized protein</fullName>
    </submittedName>
</protein>
<accession>A0A8J3YHQ6</accession>
<gene>
    <name evidence="1" type="ORF">Val02_22020</name>
</gene>
<keyword evidence="2" id="KW-1185">Reference proteome</keyword>
<proteinExistence type="predicted"/>
<comment type="caution">
    <text evidence="1">The sequence shown here is derived from an EMBL/GenBank/DDBJ whole genome shotgun (WGS) entry which is preliminary data.</text>
</comment>